<dbReference type="AlphaFoldDB" id="A0A132AHE7"/>
<reference evidence="9 10" key="1">
    <citation type="journal article" date="2015" name="Parasit. Vectors">
        <title>Draft genome of the scabies mite.</title>
        <authorList>
            <person name="Rider S.D.Jr."/>
            <person name="Morgan M.S."/>
            <person name="Arlian L.G."/>
        </authorList>
    </citation>
    <scope>NUCLEOTIDE SEQUENCE [LARGE SCALE GENOMIC DNA]</scope>
    <source>
        <strain evidence="9">Arlian Lab</strain>
    </source>
</reference>
<evidence type="ECO:0000256" key="1">
    <source>
        <dbReference type="ARBA" id="ARBA00005046"/>
    </source>
</evidence>
<dbReference type="SUPFAM" id="SSF102114">
    <property type="entry name" value="Radical SAM enzymes"/>
    <property type="match status" value="1"/>
</dbReference>
<keyword evidence="5" id="KW-0408">Iron</keyword>
<evidence type="ECO:0000256" key="3">
    <source>
        <dbReference type="ARBA" id="ARBA00022723"/>
    </source>
</evidence>
<dbReference type="GO" id="GO:0046872">
    <property type="term" value="F:metal ion binding"/>
    <property type="evidence" value="ECO:0007669"/>
    <property type="project" value="UniProtKB-KW"/>
</dbReference>
<dbReference type="PANTHER" id="PTHR22960:SF0">
    <property type="entry name" value="MOLYBDENUM COFACTOR BIOSYNTHESIS PROTEIN 1"/>
    <property type="match status" value="1"/>
</dbReference>
<dbReference type="Gene3D" id="3.30.70.640">
    <property type="entry name" value="Molybdopterin cofactor biosynthesis C (MoaC) domain"/>
    <property type="match status" value="1"/>
</dbReference>
<dbReference type="InterPro" id="IPR036522">
    <property type="entry name" value="MoaC_sf"/>
</dbReference>
<keyword evidence="2" id="KW-0949">S-adenosyl-L-methionine</keyword>
<dbReference type="EMBL" id="JXLN01015108">
    <property type="protein sequence ID" value="KPM10418.1"/>
    <property type="molecule type" value="Genomic_DNA"/>
</dbReference>
<dbReference type="GO" id="GO:0061799">
    <property type="term" value="F:cyclic pyranopterin monophosphate synthase activity"/>
    <property type="evidence" value="ECO:0007669"/>
    <property type="project" value="TreeGrafter"/>
</dbReference>
<dbReference type="GO" id="GO:0061798">
    <property type="term" value="F:GTP 3',8'-cyclase activity"/>
    <property type="evidence" value="ECO:0007669"/>
    <property type="project" value="TreeGrafter"/>
</dbReference>
<evidence type="ECO:0000256" key="8">
    <source>
        <dbReference type="ARBA" id="ARBA00023150"/>
    </source>
</evidence>
<dbReference type="InterPro" id="IPR050105">
    <property type="entry name" value="MoCo_biosynth_MoaA/MoaC"/>
</dbReference>
<dbReference type="InterPro" id="IPR013483">
    <property type="entry name" value="MoaA"/>
</dbReference>
<name>A0A132AHE7_SARSC</name>
<dbReference type="GO" id="GO:0005525">
    <property type="term" value="F:GTP binding"/>
    <property type="evidence" value="ECO:0007669"/>
    <property type="project" value="UniProtKB-KW"/>
</dbReference>
<keyword evidence="6" id="KW-0411">Iron-sulfur</keyword>
<dbReference type="Gene3D" id="3.20.20.70">
    <property type="entry name" value="Aldolase class I"/>
    <property type="match status" value="1"/>
</dbReference>
<dbReference type="PANTHER" id="PTHR22960">
    <property type="entry name" value="MOLYBDOPTERIN COFACTOR SYNTHESIS PROTEIN A"/>
    <property type="match status" value="1"/>
</dbReference>
<keyword evidence="3" id="KW-0479">Metal-binding</keyword>
<dbReference type="SUPFAM" id="SSF55040">
    <property type="entry name" value="Molybdenum cofactor biosynthesis protein C, MoaC"/>
    <property type="match status" value="1"/>
</dbReference>
<dbReference type="CDD" id="cd21117">
    <property type="entry name" value="Twitch_MoaA"/>
    <property type="match status" value="1"/>
</dbReference>
<comment type="caution">
    <text evidence="9">The sequence shown here is derived from an EMBL/GenBank/DDBJ whole genome shotgun (WGS) entry which is preliminary data.</text>
</comment>
<protein>
    <submittedName>
        <fullName evidence="9">Molybdenum cofactor biosynthesis protein 1-like protein</fullName>
    </submittedName>
</protein>
<keyword evidence="7" id="KW-0342">GTP-binding</keyword>
<dbReference type="GO" id="GO:0006777">
    <property type="term" value="P:Mo-molybdopterin cofactor biosynthetic process"/>
    <property type="evidence" value="ECO:0007669"/>
    <property type="project" value="UniProtKB-KW"/>
</dbReference>
<dbReference type="CDD" id="cd01335">
    <property type="entry name" value="Radical_SAM"/>
    <property type="match status" value="1"/>
</dbReference>
<evidence type="ECO:0000256" key="5">
    <source>
        <dbReference type="ARBA" id="ARBA00023004"/>
    </source>
</evidence>
<keyword evidence="4" id="KW-0547">Nucleotide-binding</keyword>
<dbReference type="InterPro" id="IPR013785">
    <property type="entry name" value="Aldolase_TIM"/>
</dbReference>
<evidence type="ECO:0000256" key="7">
    <source>
        <dbReference type="ARBA" id="ARBA00023134"/>
    </source>
</evidence>
<evidence type="ECO:0000313" key="9">
    <source>
        <dbReference type="EMBL" id="KPM10418.1"/>
    </source>
</evidence>
<evidence type="ECO:0000313" key="10">
    <source>
        <dbReference type="Proteomes" id="UP000616769"/>
    </source>
</evidence>
<dbReference type="InterPro" id="IPR007197">
    <property type="entry name" value="rSAM"/>
</dbReference>
<dbReference type="NCBIfam" id="TIGR02666">
    <property type="entry name" value="moaA"/>
    <property type="match status" value="1"/>
</dbReference>
<dbReference type="VEuPathDB" id="VectorBase:SSCA007548"/>
<dbReference type="Pfam" id="PF04055">
    <property type="entry name" value="Radical_SAM"/>
    <property type="match status" value="1"/>
</dbReference>
<evidence type="ECO:0000256" key="4">
    <source>
        <dbReference type="ARBA" id="ARBA00022741"/>
    </source>
</evidence>
<evidence type="ECO:0000256" key="6">
    <source>
        <dbReference type="ARBA" id="ARBA00023014"/>
    </source>
</evidence>
<dbReference type="Pfam" id="PF06463">
    <property type="entry name" value="Mob_synth_C"/>
    <property type="match status" value="1"/>
</dbReference>
<dbReference type="InterPro" id="IPR010505">
    <property type="entry name" value="MoaA_twitch"/>
</dbReference>
<dbReference type="GO" id="GO:0051539">
    <property type="term" value="F:4 iron, 4 sulfur cluster binding"/>
    <property type="evidence" value="ECO:0007669"/>
    <property type="project" value="UniProtKB-KW"/>
</dbReference>
<dbReference type="Pfam" id="PF01967">
    <property type="entry name" value="MoaC"/>
    <property type="match status" value="1"/>
</dbReference>
<evidence type="ECO:0000256" key="2">
    <source>
        <dbReference type="ARBA" id="ARBA00022691"/>
    </source>
</evidence>
<sequence>MPENGITLSPQSNLLTNDEIIKSANLFVKKFGIKKIRLTGGEPLIRKDIVEIVSNLSRLKACGLETISMTTNGILFERYDRSLWQAGLDSVNISLDTLKNDRYLRITRRNGLEKVLSSIEKALENSYESVKINCVLIDGFNQDEIVDFVELTKTKKIEIRFIELMPFIGNNWSKEKMISYSRLMAIIESHYRTDLKRLKPRSMNDTAILYQINGYDGVIGLINSMTKPFCSGCNRIRITADGSIKNCLFGKEEFSLRDAIRNGFDESEITNLIKTSIASKKRSHAGFAKIFNDKSNRPMILIDQRRFYSSDNKSNENEFSHIDTETNRIKMVDVSDKKVTQRNAHARAKIKVSRIVFDKIQSNQIAKGDVLTTAKLAAISAAKMTSHLIPLCHPIPLEHIEVKFQFDPSQNEIDFDHKSESEYPQPEDRDFVVTFTI</sequence>
<gene>
    <name evidence="9" type="ORF">QR98_0089730</name>
</gene>
<accession>A0A132AHE7</accession>
<organism evidence="9 10">
    <name type="scientific">Sarcoptes scabiei</name>
    <name type="common">Itch mite</name>
    <name type="synonym">Acarus scabiei</name>
    <dbReference type="NCBI Taxonomy" id="52283"/>
    <lineage>
        <taxon>Eukaryota</taxon>
        <taxon>Metazoa</taxon>
        <taxon>Ecdysozoa</taxon>
        <taxon>Arthropoda</taxon>
        <taxon>Chelicerata</taxon>
        <taxon>Arachnida</taxon>
        <taxon>Acari</taxon>
        <taxon>Acariformes</taxon>
        <taxon>Sarcoptiformes</taxon>
        <taxon>Astigmata</taxon>
        <taxon>Psoroptidia</taxon>
        <taxon>Sarcoptoidea</taxon>
        <taxon>Sarcoptidae</taxon>
        <taxon>Sarcoptinae</taxon>
        <taxon>Sarcoptes</taxon>
    </lineage>
</organism>
<dbReference type="InterPro" id="IPR058240">
    <property type="entry name" value="rSAM_sf"/>
</dbReference>
<dbReference type="OrthoDB" id="429626at2759"/>
<dbReference type="InterPro" id="IPR002820">
    <property type="entry name" value="Mopterin_CF_biosynth-C_dom"/>
</dbReference>
<comment type="pathway">
    <text evidence="1">Cofactor biosynthesis; molybdopterin biosynthesis.</text>
</comment>
<keyword evidence="8" id="KW-0501">Molybdenum cofactor biosynthesis</keyword>
<dbReference type="PROSITE" id="PS51918">
    <property type="entry name" value="RADICAL_SAM"/>
    <property type="match status" value="1"/>
</dbReference>
<dbReference type="Proteomes" id="UP000616769">
    <property type="component" value="Unassembled WGS sequence"/>
</dbReference>
<dbReference type="UniPathway" id="UPA00344"/>
<proteinExistence type="predicted"/>